<dbReference type="eggNOG" id="COG0031">
    <property type="taxonomic scope" value="Bacteria"/>
</dbReference>
<dbReference type="EMBL" id="CP001678">
    <property type="protein sequence ID" value="ACT60305.1"/>
    <property type="molecule type" value="Genomic_DNA"/>
</dbReference>
<dbReference type="GO" id="GO:1901605">
    <property type="term" value="P:alpha-amino acid metabolic process"/>
    <property type="evidence" value="ECO:0007669"/>
    <property type="project" value="UniProtKB-ARBA"/>
</dbReference>
<dbReference type="Gene3D" id="3.40.50.1100">
    <property type="match status" value="2"/>
</dbReference>
<dbReference type="Pfam" id="PF00291">
    <property type="entry name" value="PALP"/>
    <property type="match status" value="1"/>
</dbReference>
<evidence type="ECO:0000313" key="5">
    <source>
        <dbReference type="Proteomes" id="UP000002745"/>
    </source>
</evidence>
<keyword evidence="5" id="KW-1185">Reference proteome</keyword>
<evidence type="ECO:0000256" key="2">
    <source>
        <dbReference type="ARBA" id="ARBA00022898"/>
    </source>
</evidence>
<name>C6XPP0_HIRBI</name>
<dbReference type="HOGENOM" id="CLU_046285_0_0_5"/>
<feature type="domain" description="Tryptophan synthase beta chain-like PALP" evidence="3">
    <location>
        <begin position="45"/>
        <end position="339"/>
    </location>
</feature>
<dbReference type="AlphaFoldDB" id="C6XPP0"/>
<evidence type="ECO:0000313" key="4">
    <source>
        <dbReference type="EMBL" id="ACT60305.1"/>
    </source>
</evidence>
<proteinExistence type="predicted"/>
<gene>
    <name evidence="4" type="ordered locus">Hbal_2630</name>
</gene>
<evidence type="ECO:0000256" key="1">
    <source>
        <dbReference type="ARBA" id="ARBA00001933"/>
    </source>
</evidence>
<dbReference type="Proteomes" id="UP000002745">
    <property type="component" value="Chromosome"/>
</dbReference>
<dbReference type="InterPro" id="IPR050214">
    <property type="entry name" value="Cys_Synth/Cystath_Beta-Synth"/>
</dbReference>
<reference evidence="5" key="1">
    <citation type="journal article" date="2011" name="J. Bacteriol.">
        <title>Genome sequences of eight morphologically diverse alphaproteobacteria.</title>
        <authorList>
            <consortium name="US DOE Joint Genome Institute"/>
            <person name="Brown P.J."/>
            <person name="Kysela D.T."/>
            <person name="Buechlein A."/>
            <person name="Hemmerich C."/>
            <person name="Brun Y.V."/>
        </authorList>
    </citation>
    <scope>NUCLEOTIDE SEQUENCE [LARGE SCALE GENOMIC DNA]</scope>
    <source>
        <strain evidence="5">ATCC 49814 / DSM 5838 / IFAM 1418</strain>
    </source>
</reference>
<sequence>MSIALKTPHFSSSCHLRETRKERPYSHRQWINEAIAKICAEAKRGGETSLIRLDLPFDNVDVYLKDESTHPSGSLKHRLAKSLFLWGLSSGKIGPETTIIECSSGSTAISEAYFSKLLGLPFISFVPDHTAAKKTSLIEFYGGQCKLVPAQMIHEAAIDVARSTNGHFMDQFTYAERATDWRAEDNIAASIFRQMESERHPVPSWIVVGAGTGGTSTTIGRYLSYVRPDCNTKLCVVDPENSVLYDYYTSRDINLKVSQSSRIEGIGRPRVEPSFFPELVDRMYKVPDATSIAAMLYLENLTGRRFGASTGVNLVGAVELARELEAKGEKASIVSLACDNGERYSETYYNDQWLIKNNLLPQEKFNV</sequence>
<evidence type="ECO:0000259" key="3">
    <source>
        <dbReference type="Pfam" id="PF00291"/>
    </source>
</evidence>
<dbReference type="SUPFAM" id="SSF53686">
    <property type="entry name" value="Tryptophan synthase beta subunit-like PLP-dependent enzymes"/>
    <property type="match status" value="1"/>
</dbReference>
<dbReference type="InterPro" id="IPR001926">
    <property type="entry name" value="TrpB-like_PALP"/>
</dbReference>
<dbReference type="InterPro" id="IPR036052">
    <property type="entry name" value="TrpB-like_PALP_sf"/>
</dbReference>
<organism evidence="4 5">
    <name type="scientific">Hirschia baltica (strain ATCC 49814 / DSM 5838 / IFAM 1418)</name>
    <dbReference type="NCBI Taxonomy" id="582402"/>
    <lineage>
        <taxon>Bacteria</taxon>
        <taxon>Pseudomonadati</taxon>
        <taxon>Pseudomonadota</taxon>
        <taxon>Alphaproteobacteria</taxon>
        <taxon>Hyphomonadales</taxon>
        <taxon>Hyphomonadaceae</taxon>
        <taxon>Hirschia</taxon>
    </lineage>
</organism>
<dbReference type="PANTHER" id="PTHR10314">
    <property type="entry name" value="CYSTATHIONINE BETA-SYNTHASE"/>
    <property type="match status" value="1"/>
</dbReference>
<dbReference type="KEGG" id="hba:Hbal_2630"/>
<comment type="cofactor">
    <cofactor evidence="1">
        <name>pyridoxal 5'-phosphate</name>
        <dbReference type="ChEBI" id="CHEBI:597326"/>
    </cofactor>
</comment>
<protein>
    <submittedName>
        <fullName evidence="4">Pyridoxal-5'-phosphate-dependent protein beta subunit</fullName>
    </submittedName>
</protein>
<keyword evidence="2" id="KW-0663">Pyridoxal phosphate</keyword>
<accession>C6XPP0</accession>
<dbReference type="STRING" id="582402.Hbal_2630"/>